<evidence type="ECO:0000313" key="2">
    <source>
        <dbReference type="EMBL" id="KAJ1136109.1"/>
    </source>
</evidence>
<gene>
    <name evidence="2" type="ORF">NDU88_002527</name>
</gene>
<evidence type="ECO:0000256" key="1">
    <source>
        <dbReference type="SAM" id="MobiDB-lite"/>
    </source>
</evidence>
<sequence length="93" mass="9105">MEPRVTGVTNVGLPPLPPGTSKRAATTTDVSCSLGRLPTGDAADFCCGGTGWARREAGDGGCGSVCSGDAAGGAGVSTCGGRHKESRTAAHWG</sequence>
<evidence type="ECO:0000313" key="3">
    <source>
        <dbReference type="Proteomes" id="UP001066276"/>
    </source>
</evidence>
<dbReference type="Proteomes" id="UP001066276">
    <property type="component" value="Chromosome 6"/>
</dbReference>
<feature type="region of interest" description="Disordered" evidence="1">
    <location>
        <begin position="1"/>
        <end position="25"/>
    </location>
</feature>
<keyword evidence="3" id="KW-1185">Reference proteome</keyword>
<dbReference type="AlphaFoldDB" id="A0AAV7Q781"/>
<accession>A0AAV7Q781</accession>
<proteinExistence type="predicted"/>
<comment type="caution">
    <text evidence="2">The sequence shown here is derived from an EMBL/GenBank/DDBJ whole genome shotgun (WGS) entry which is preliminary data.</text>
</comment>
<organism evidence="2 3">
    <name type="scientific">Pleurodeles waltl</name>
    <name type="common">Iberian ribbed newt</name>
    <dbReference type="NCBI Taxonomy" id="8319"/>
    <lineage>
        <taxon>Eukaryota</taxon>
        <taxon>Metazoa</taxon>
        <taxon>Chordata</taxon>
        <taxon>Craniata</taxon>
        <taxon>Vertebrata</taxon>
        <taxon>Euteleostomi</taxon>
        <taxon>Amphibia</taxon>
        <taxon>Batrachia</taxon>
        <taxon>Caudata</taxon>
        <taxon>Salamandroidea</taxon>
        <taxon>Salamandridae</taxon>
        <taxon>Pleurodelinae</taxon>
        <taxon>Pleurodeles</taxon>
    </lineage>
</organism>
<dbReference type="EMBL" id="JANPWB010000010">
    <property type="protein sequence ID" value="KAJ1136109.1"/>
    <property type="molecule type" value="Genomic_DNA"/>
</dbReference>
<protein>
    <submittedName>
        <fullName evidence="2">Uncharacterized protein</fullName>
    </submittedName>
</protein>
<reference evidence="2" key="1">
    <citation type="journal article" date="2022" name="bioRxiv">
        <title>Sequencing and chromosome-scale assembly of the giantPleurodeles waltlgenome.</title>
        <authorList>
            <person name="Brown T."/>
            <person name="Elewa A."/>
            <person name="Iarovenko S."/>
            <person name="Subramanian E."/>
            <person name="Araus A.J."/>
            <person name="Petzold A."/>
            <person name="Susuki M."/>
            <person name="Suzuki K.-i.T."/>
            <person name="Hayashi T."/>
            <person name="Toyoda A."/>
            <person name="Oliveira C."/>
            <person name="Osipova E."/>
            <person name="Leigh N.D."/>
            <person name="Simon A."/>
            <person name="Yun M.H."/>
        </authorList>
    </citation>
    <scope>NUCLEOTIDE SEQUENCE</scope>
    <source>
        <strain evidence="2">20211129_DDA</strain>
        <tissue evidence="2">Liver</tissue>
    </source>
</reference>
<name>A0AAV7Q781_PLEWA</name>